<keyword evidence="2" id="KW-0488">Methylation</keyword>
<keyword evidence="4 6" id="KW-1133">Transmembrane helix</keyword>
<dbReference type="SUPFAM" id="SSF54523">
    <property type="entry name" value="Pili subunits"/>
    <property type="match status" value="1"/>
</dbReference>
<keyword evidence="8" id="KW-1185">Reference proteome</keyword>
<dbReference type="NCBIfam" id="TIGR02532">
    <property type="entry name" value="IV_pilin_GFxxxE"/>
    <property type="match status" value="1"/>
</dbReference>
<evidence type="ECO:0000313" key="8">
    <source>
        <dbReference type="Proteomes" id="UP000240974"/>
    </source>
</evidence>
<dbReference type="PANTHER" id="PTHR30093:SF44">
    <property type="entry name" value="TYPE II SECRETION SYSTEM CORE PROTEIN G"/>
    <property type="match status" value="1"/>
</dbReference>
<comment type="subcellular location">
    <subcellularLocation>
        <location evidence="1">Membrane</location>
        <topology evidence="1">Single-pass membrane protein</topology>
    </subcellularLocation>
</comment>
<keyword evidence="5 6" id="KW-0472">Membrane</keyword>
<evidence type="ECO:0000256" key="5">
    <source>
        <dbReference type="ARBA" id="ARBA00023136"/>
    </source>
</evidence>
<dbReference type="PANTHER" id="PTHR30093">
    <property type="entry name" value="GENERAL SECRETION PATHWAY PROTEIN G"/>
    <property type="match status" value="1"/>
</dbReference>
<dbReference type="AlphaFoldDB" id="A0A2T3G000"/>
<dbReference type="GO" id="GO:0016020">
    <property type="term" value="C:membrane"/>
    <property type="evidence" value="ECO:0007669"/>
    <property type="project" value="UniProtKB-SubCell"/>
</dbReference>
<dbReference type="PROSITE" id="PS00409">
    <property type="entry name" value="PROKAR_NTER_METHYL"/>
    <property type="match status" value="1"/>
</dbReference>
<dbReference type="InterPro" id="IPR045584">
    <property type="entry name" value="Pilin-like"/>
</dbReference>
<proteinExistence type="predicted"/>
<evidence type="ECO:0000256" key="6">
    <source>
        <dbReference type="SAM" id="Phobius"/>
    </source>
</evidence>
<dbReference type="EMBL" id="PYLQ01000009">
    <property type="protein sequence ID" value="PST40860.1"/>
    <property type="molecule type" value="Genomic_DNA"/>
</dbReference>
<dbReference type="Pfam" id="PF07963">
    <property type="entry name" value="N_methyl"/>
    <property type="match status" value="1"/>
</dbReference>
<comment type="caution">
    <text evidence="7">The sequence shown here is derived from an EMBL/GenBank/DDBJ whole genome shotgun (WGS) entry which is preliminary data.</text>
</comment>
<evidence type="ECO:0000256" key="2">
    <source>
        <dbReference type="ARBA" id="ARBA00022481"/>
    </source>
</evidence>
<gene>
    <name evidence="7" type="ORF">C7U54_07490</name>
</gene>
<evidence type="ECO:0000256" key="1">
    <source>
        <dbReference type="ARBA" id="ARBA00004167"/>
    </source>
</evidence>
<evidence type="ECO:0000256" key="3">
    <source>
        <dbReference type="ARBA" id="ARBA00022692"/>
    </source>
</evidence>
<keyword evidence="3 6" id="KW-0812">Transmembrane</keyword>
<dbReference type="Gene3D" id="3.30.700.10">
    <property type="entry name" value="Glycoprotein, Type 4 Pilin"/>
    <property type="match status" value="1"/>
</dbReference>
<accession>A0A2T3G000</accession>
<dbReference type="InterPro" id="IPR012902">
    <property type="entry name" value="N_methyl_site"/>
</dbReference>
<dbReference type="Proteomes" id="UP000240974">
    <property type="component" value="Unassembled WGS sequence"/>
</dbReference>
<reference evidence="7 8" key="1">
    <citation type="journal article" date="2019" name="Int. J. Syst. Evol. Microbiol.">
        <title>Faecalibacillus intestinalis gen. nov., sp. nov. and Faecalibacillus faecis sp. nov., isolated from human faeces.</title>
        <authorList>
            <person name="Seo B."/>
            <person name="Jeon K."/>
            <person name="Baek I."/>
            <person name="Lee Y.M."/>
            <person name="Baek K."/>
            <person name="Ko G."/>
        </authorList>
    </citation>
    <scope>NUCLEOTIDE SEQUENCE [LARGE SCALE GENOMIC DNA]</scope>
    <source>
        <strain evidence="7 8">SNUG30099</strain>
    </source>
</reference>
<dbReference type="RefSeq" id="WP_107029870.1">
    <property type="nucleotide sequence ID" value="NZ_JADPGJ010000002.1"/>
</dbReference>
<protein>
    <submittedName>
        <fullName evidence="7">Prepilin-type cleavage/methylation domain-containing protein</fullName>
    </submittedName>
</protein>
<evidence type="ECO:0000256" key="4">
    <source>
        <dbReference type="ARBA" id="ARBA00022989"/>
    </source>
</evidence>
<feature type="transmembrane region" description="Helical" evidence="6">
    <location>
        <begin position="12"/>
        <end position="38"/>
    </location>
</feature>
<organism evidence="7 8">
    <name type="scientific">Faecalibacillus intestinalis</name>
    <dbReference type="NCBI Taxonomy" id="1982626"/>
    <lineage>
        <taxon>Bacteria</taxon>
        <taxon>Bacillati</taxon>
        <taxon>Bacillota</taxon>
        <taxon>Erysipelotrichia</taxon>
        <taxon>Erysipelotrichales</taxon>
        <taxon>Coprobacillaceae</taxon>
        <taxon>Faecalibacillus</taxon>
    </lineage>
</organism>
<evidence type="ECO:0000313" key="7">
    <source>
        <dbReference type="EMBL" id="PST40860.1"/>
    </source>
</evidence>
<name>A0A2T3G000_9FIRM</name>
<sequence>MKERLKNNKGFTLVEIIVVLVILAILAAIAVPAVLGYVDESKKTRYIEEAHSIYTVIQTEEARYKALGNELNDDTYNNNTEYKKELTETITKKTAIQKVTFGTCSHIGKDNAEYYVNFTSDDGKNVYSVIKRNKDITVSVN</sequence>